<dbReference type="Gene3D" id="3.40.50.2300">
    <property type="match status" value="1"/>
</dbReference>
<name>A0A3E1KAM5_9GAMM</name>
<sequence>MKSMLFVCLGNICRSPTAKAVFDARLSRAGLVIETDSAGTTGYHAGSAPDPRAQRIARQWGLDLSAERARVVVPDDFERFDAIFVMDRSNLRDLEAIRPAESACRLDLVMSLAPDYGVDEVPDPYYGGVDGFQRVIDMLEAAAEQLVEELSASRR</sequence>
<evidence type="ECO:0000313" key="7">
    <source>
        <dbReference type="EMBL" id="RFF31506.1"/>
    </source>
</evidence>
<reference evidence="7 8" key="1">
    <citation type="submission" date="2018-08" db="EMBL/GenBank/DDBJ databases">
        <title>Wenzhouxiangella salilacus sp. nov., a novel bacterium isolated from a saline lake in Xinjiang Province, China.</title>
        <authorList>
            <person name="Han S."/>
        </authorList>
    </citation>
    <scope>NUCLEOTIDE SEQUENCE [LARGE SCALE GENOMIC DNA]</scope>
    <source>
        <strain evidence="7 8">XDB06</strain>
    </source>
</reference>
<dbReference type="CDD" id="cd16343">
    <property type="entry name" value="LMWPTP"/>
    <property type="match status" value="1"/>
</dbReference>
<comment type="caution">
    <text evidence="7">The sequence shown here is derived from an EMBL/GenBank/DDBJ whole genome shotgun (WGS) entry which is preliminary data.</text>
</comment>
<organism evidence="7 8">
    <name type="scientific">Wenzhouxiangella sediminis</name>
    <dbReference type="NCBI Taxonomy" id="1792836"/>
    <lineage>
        <taxon>Bacteria</taxon>
        <taxon>Pseudomonadati</taxon>
        <taxon>Pseudomonadota</taxon>
        <taxon>Gammaproteobacteria</taxon>
        <taxon>Chromatiales</taxon>
        <taxon>Wenzhouxiangellaceae</taxon>
        <taxon>Wenzhouxiangella</taxon>
    </lineage>
</organism>
<dbReference type="InterPro" id="IPR017867">
    <property type="entry name" value="Tyr_phospatase_low_mol_wt"/>
</dbReference>
<evidence type="ECO:0000256" key="3">
    <source>
        <dbReference type="ARBA" id="ARBA00022801"/>
    </source>
</evidence>
<feature type="active site" evidence="5">
    <location>
        <position position="14"/>
    </location>
</feature>
<dbReference type="EMBL" id="QUZK01000018">
    <property type="protein sequence ID" value="RFF31506.1"/>
    <property type="molecule type" value="Genomic_DNA"/>
</dbReference>
<evidence type="ECO:0000259" key="6">
    <source>
        <dbReference type="SMART" id="SM00226"/>
    </source>
</evidence>
<keyword evidence="3" id="KW-0378">Hydrolase</keyword>
<evidence type="ECO:0000256" key="5">
    <source>
        <dbReference type="PIRSR" id="PIRSR617867-1"/>
    </source>
</evidence>
<dbReference type="AlphaFoldDB" id="A0A3E1KAM5"/>
<dbReference type="InterPro" id="IPR036196">
    <property type="entry name" value="Ptyr_pPase_sf"/>
</dbReference>
<feature type="active site" description="Proton donor" evidence="5">
    <location>
        <position position="123"/>
    </location>
</feature>
<dbReference type="PANTHER" id="PTHR11717">
    <property type="entry name" value="LOW MOLECULAR WEIGHT PROTEIN TYROSINE PHOSPHATASE"/>
    <property type="match status" value="1"/>
</dbReference>
<dbReference type="OrthoDB" id="9784339at2"/>
<keyword evidence="8" id="KW-1185">Reference proteome</keyword>
<keyword evidence="4" id="KW-0904">Protein phosphatase</keyword>
<evidence type="ECO:0000256" key="4">
    <source>
        <dbReference type="ARBA" id="ARBA00022912"/>
    </source>
</evidence>
<dbReference type="InterPro" id="IPR050438">
    <property type="entry name" value="LMW_PTPase"/>
</dbReference>
<evidence type="ECO:0000256" key="1">
    <source>
        <dbReference type="ARBA" id="ARBA00011063"/>
    </source>
</evidence>
<dbReference type="Proteomes" id="UP000260351">
    <property type="component" value="Unassembled WGS sequence"/>
</dbReference>
<dbReference type="PRINTS" id="PR00719">
    <property type="entry name" value="LMWPTPASE"/>
</dbReference>
<dbReference type="GO" id="GO:0004725">
    <property type="term" value="F:protein tyrosine phosphatase activity"/>
    <property type="evidence" value="ECO:0007669"/>
    <property type="project" value="UniProtKB-EC"/>
</dbReference>
<dbReference type="SMART" id="SM00226">
    <property type="entry name" value="LMWPc"/>
    <property type="match status" value="1"/>
</dbReference>
<feature type="domain" description="Phosphotyrosine protein phosphatase I" evidence="6">
    <location>
        <begin position="2"/>
        <end position="149"/>
    </location>
</feature>
<evidence type="ECO:0000313" key="8">
    <source>
        <dbReference type="Proteomes" id="UP000260351"/>
    </source>
</evidence>
<dbReference type="SUPFAM" id="SSF52788">
    <property type="entry name" value="Phosphotyrosine protein phosphatases I"/>
    <property type="match status" value="1"/>
</dbReference>
<dbReference type="Pfam" id="PF01451">
    <property type="entry name" value="LMWPc"/>
    <property type="match status" value="1"/>
</dbReference>
<gene>
    <name evidence="7" type="ORF">DZC52_03875</name>
</gene>
<dbReference type="EC" id="3.1.3.48" evidence="2"/>
<accession>A0A3E1KAM5</accession>
<comment type="similarity">
    <text evidence="1">Belongs to the low molecular weight phosphotyrosine protein phosphatase family.</text>
</comment>
<dbReference type="RefSeq" id="WP_116649812.1">
    <property type="nucleotide sequence ID" value="NZ_QUZK01000018.1"/>
</dbReference>
<protein>
    <recommendedName>
        <fullName evidence="2">protein-tyrosine-phosphatase</fullName>
        <ecNumber evidence="2">3.1.3.48</ecNumber>
    </recommendedName>
</protein>
<dbReference type="PANTHER" id="PTHR11717:SF7">
    <property type="entry name" value="LOW MOLECULAR WEIGHT PHOSPHOTYROSINE PROTEIN PHOSPHATASE"/>
    <property type="match status" value="1"/>
</dbReference>
<evidence type="ECO:0000256" key="2">
    <source>
        <dbReference type="ARBA" id="ARBA00013064"/>
    </source>
</evidence>
<dbReference type="InterPro" id="IPR023485">
    <property type="entry name" value="Ptyr_pPase"/>
</dbReference>
<proteinExistence type="inferred from homology"/>
<feature type="active site" description="Nucleophile" evidence="5">
    <location>
        <position position="8"/>
    </location>
</feature>